<dbReference type="InParanoid" id="F6RT01"/>
<evidence type="ECO:0000256" key="5">
    <source>
        <dbReference type="ARBA" id="ARBA00007301"/>
    </source>
</evidence>
<comment type="function">
    <text evidence="2">Catalyzes the oxidation of either pyridoxine 5'-phosphate (PNP) or pyridoxamine 5'-phosphate (PMP) into pyridoxal 5'-phosphate (PLP).</text>
</comment>
<comment type="pathway">
    <text evidence="4">Cofactor metabolism; pyridoxal 5'-phosphate salvage; pyridoxal 5'-phosphate from pyridoxine 5'-phosphate: step 1/1.</text>
</comment>
<dbReference type="GO" id="GO:0042823">
    <property type="term" value="P:pyridoxal phosphate biosynthetic process"/>
    <property type="evidence" value="ECO:0000318"/>
    <property type="project" value="GO_Central"/>
</dbReference>
<keyword evidence="14" id="KW-1185">Reference proteome</keyword>
<evidence type="ECO:0000256" key="10">
    <source>
        <dbReference type="ARBA" id="ARBA00023096"/>
    </source>
</evidence>
<dbReference type="Ensembl" id="ENSCINT00000011903.3">
    <property type="protein sequence ID" value="ENSCINP00000011903.3"/>
    <property type="gene ID" value="ENSCING00000005769.3"/>
</dbReference>
<dbReference type="InterPro" id="IPR019576">
    <property type="entry name" value="Pyridoxamine_oxidase_dimer_C"/>
</dbReference>
<dbReference type="PIRSF" id="PIRSF000190">
    <property type="entry name" value="Pyd_amn-ph_oxd"/>
    <property type="match status" value="1"/>
</dbReference>
<dbReference type="Pfam" id="PF01243">
    <property type="entry name" value="PNPOx_N"/>
    <property type="match status" value="1"/>
</dbReference>
<dbReference type="NCBIfam" id="NF004231">
    <property type="entry name" value="PRK05679.1"/>
    <property type="match status" value="1"/>
</dbReference>
<keyword evidence="10" id="KW-0664">Pyridoxine biosynthesis</keyword>
<comment type="pathway">
    <text evidence="3">Cofactor metabolism; pyridoxal 5'-phosphate salvage; pyridoxal 5'-phosphate from pyridoxamine 5'-phosphate: step 1/1.</text>
</comment>
<evidence type="ECO:0000256" key="4">
    <source>
        <dbReference type="ARBA" id="ARBA00005037"/>
    </source>
</evidence>
<protein>
    <recommendedName>
        <fullName evidence="6">pyridoxal 5'-phosphate synthase</fullName>
        <ecNumber evidence="6">1.4.3.5</ecNumber>
    </recommendedName>
</protein>
<evidence type="ECO:0000256" key="3">
    <source>
        <dbReference type="ARBA" id="ARBA00004738"/>
    </source>
</evidence>
<dbReference type="GO" id="GO:0010181">
    <property type="term" value="F:FMN binding"/>
    <property type="evidence" value="ECO:0007669"/>
    <property type="project" value="InterPro"/>
</dbReference>
<name>F6RT01_CIOIN</name>
<dbReference type="GO" id="GO:0008615">
    <property type="term" value="P:pyridoxine biosynthetic process"/>
    <property type="evidence" value="ECO:0007669"/>
    <property type="project" value="UniProtKB-KW"/>
</dbReference>
<dbReference type="EC" id="1.4.3.5" evidence="6"/>
<evidence type="ECO:0000256" key="1">
    <source>
        <dbReference type="ARBA" id="ARBA00001917"/>
    </source>
</evidence>
<reference evidence="14" key="1">
    <citation type="journal article" date="2002" name="Science">
        <title>The draft genome of Ciona intestinalis: insights into chordate and vertebrate origins.</title>
        <authorList>
            <person name="Dehal P."/>
            <person name="Satou Y."/>
            <person name="Campbell R.K."/>
            <person name="Chapman J."/>
            <person name="Degnan B."/>
            <person name="De Tomaso A."/>
            <person name="Davidson B."/>
            <person name="Di Gregorio A."/>
            <person name="Gelpke M."/>
            <person name="Goodstein D.M."/>
            <person name="Harafuji N."/>
            <person name="Hastings K.E."/>
            <person name="Ho I."/>
            <person name="Hotta K."/>
            <person name="Huang W."/>
            <person name="Kawashima T."/>
            <person name="Lemaire P."/>
            <person name="Martinez D."/>
            <person name="Meinertzhagen I.A."/>
            <person name="Necula S."/>
            <person name="Nonaka M."/>
            <person name="Putnam N."/>
            <person name="Rash S."/>
            <person name="Saiga H."/>
            <person name="Satake M."/>
            <person name="Terry A."/>
            <person name="Yamada L."/>
            <person name="Wang H.G."/>
            <person name="Awazu S."/>
            <person name="Azumi K."/>
            <person name="Boore J."/>
            <person name="Branno M."/>
            <person name="Chin-Bow S."/>
            <person name="DeSantis R."/>
            <person name="Doyle S."/>
            <person name="Francino P."/>
            <person name="Keys D.N."/>
            <person name="Haga S."/>
            <person name="Hayashi H."/>
            <person name="Hino K."/>
            <person name="Imai K.S."/>
            <person name="Inaba K."/>
            <person name="Kano S."/>
            <person name="Kobayashi K."/>
            <person name="Kobayashi M."/>
            <person name="Lee B.I."/>
            <person name="Makabe K.W."/>
            <person name="Manohar C."/>
            <person name="Matassi G."/>
            <person name="Medina M."/>
            <person name="Mochizuki Y."/>
            <person name="Mount S."/>
            <person name="Morishita T."/>
            <person name="Miura S."/>
            <person name="Nakayama A."/>
            <person name="Nishizaka S."/>
            <person name="Nomoto H."/>
            <person name="Ohta F."/>
            <person name="Oishi K."/>
            <person name="Rigoutsos I."/>
            <person name="Sano M."/>
            <person name="Sasaki A."/>
            <person name="Sasakura Y."/>
            <person name="Shoguchi E."/>
            <person name="Shin-i T."/>
            <person name="Spagnuolo A."/>
            <person name="Stainier D."/>
            <person name="Suzuki M.M."/>
            <person name="Tassy O."/>
            <person name="Takatori N."/>
            <person name="Tokuoka M."/>
            <person name="Yagi K."/>
            <person name="Yoshizaki F."/>
            <person name="Wada S."/>
            <person name="Zhang C."/>
            <person name="Hyatt P.D."/>
            <person name="Larimer F."/>
            <person name="Detter C."/>
            <person name="Doggett N."/>
            <person name="Glavina T."/>
            <person name="Hawkins T."/>
            <person name="Richardson P."/>
            <person name="Lucas S."/>
            <person name="Kohara Y."/>
            <person name="Levine M."/>
            <person name="Satoh N."/>
            <person name="Rokhsar D.S."/>
        </authorList>
    </citation>
    <scope>NUCLEOTIDE SEQUENCE [LARGE SCALE GENOMIC DNA]</scope>
</reference>
<dbReference type="PANTHER" id="PTHR10851:SF0">
    <property type="entry name" value="PYRIDOXINE-5'-PHOSPHATE OXIDASE"/>
    <property type="match status" value="1"/>
</dbReference>
<feature type="domain" description="Pyridoxine 5'-phosphate oxidase dimerisation C-terminal" evidence="12">
    <location>
        <begin position="202"/>
        <end position="253"/>
    </location>
</feature>
<dbReference type="Proteomes" id="UP000008144">
    <property type="component" value="Chromosome 10"/>
</dbReference>
<comment type="similarity">
    <text evidence="5">Belongs to the pyridoxamine 5'-phosphate oxidase family.</text>
</comment>
<evidence type="ECO:0000256" key="7">
    <source>
        <dbReference type="ARBA" id="ARBA00022630"/>
    </source>
</evidence>
<evidence type="ECO:0000256" key="6">
    <source>
        <dbReference type="ARBA" id="ARBA00012801"/>
    </source>
</evidence>
<dbReference type="GO" id="GO:0004733">
    <property type="term" value="F:pyridoxamine phosphate oxidase activity"/>
    <property type="evidence" value="ECO:0000318"/>
    <property type="project" value="GO_Central"/>
</dbReference>
<comment type="cofactor">
    <cofactor evidence="1">
        <name>FMN</name>
        <dbReference type="ChEBI" id="CHEBI:58210"/>
    </cofactor>
</comment>
<dbReference type="SUPFAM" id="SSF50475">
    <property type="entry name" value="FMN-binding split barrel"/>
    <property type="match status" value="1"/>
</dbReference>
<evidence type="ECO:0000259" key="12">
    <source>
        <dbReference type="Pfam" id="PF10590"/>
    </source>
</evidence>
<accession>F6RT01</accession>
<evidence type="ECO:0000259" key="11">
    <source>
        <dbReference type="Pfam" id="PF01243"/>
    </source>
</evidence>
<feature type="domain" description="Pyridoxamine 5'-phosphate oxidase N-terminal" evidence="11">
    <location>
        <begin position="70"/>
        <end position="186"/>
    </location>
</feature>
<evidence type="ECO:0000313" key="13">
    <source>
        <dbReference type="Ensembl" id="ENSCINP00000011903.3"/>
    </source>
</evidence>
<sequence>VNNSYKLVGKSVFNAPNLKIIMSVQFKDICDIRKPYKDETETFLEVHLESRDPIVLFGHWFEKARATPNIDEPNSMTLATVKSNGRPAARTVLMKGFGQDGFRFFTNYRGAKAQQIEQTPFAALVFYWPLLCRSVRVEGAVEKLDKLASDEYFNRRPRANQIAAHVSQNQSAPVSSRQALLDRQEKITNEFEGKEVTRPDFWGGYVVQPDLMEFWQGQGSRMSDRIVFTKKNETSGDFVQEGDNGWVYQRLEP</sequence>
<dbReference type="OMA" id="AYFRTRP"/>
<dbReference type="EMBL" id="EAAA01000486">
    <property type="status" value="NOT_ANNOTATED_CDS"/>
    <property type="molecule type" value="Genomic_DNA"/>
</dbReference>
<evidence type="ECO:0000256" key="2">
    <source>
        <dbReference type="ARBA" id="ARBA00003691"/>
    </source>
</evidence>
<dbReference type="FunCoup" id="F6RT01">
    <property type="interactions" value="250"/>
</dbReference>
<keyword evidence="7" id="KW-0285">Flavoprotein</keyword>
<dbReference type="InterPro" id="IPR012349">
    <property type="entry name" value="Split_barrel_FMN-bd"/>
</dbReference>
<keyword evidence="9" id="KW-0560">Oxidoreductase</keyword>
<dbReference type="Gene3D" id="2.30.110.10">
    <property type="entry name" value="Electron Transport, Fmn-binding Protein, Chain A"/>
    <property type="match status" value="1"/>
</dbReference>
<organism evidence="13 14">
    <name type="scientific">Ciona intestinalis</name>
    <name type="common">Transparent sea squirt</name>
    <name type="synonym">Ascidia intestinalis</name>
    <dbReference type="NCBI Taxonomy" id="7719"/>
    <lineage>
        <taxon>Eukaryota</taxon>
        <taxon>Metazoa</taxon>
        <taxon>Chordata</taxon>
        <taxon>Tunicata</taxon>
        <taxon>Ascidiacea</taxon>
        <taxon>Phlebobranchia</taxon>
        <taxon>Cionidae</taxon>
        <taxon>Ciona</taxon>
    </lineage>
</organism>
<dbReference type="InterPro" id="IPR000659">
    <property type="entry name" value="Pyridox_Oxase"/>
</dbReference>
<dbReference type="HAMAP" id="MF_01629">
    <property type="entry name" value="PdxH"/>
    <property type="match status" value="1"/>
</dbReference>
<proteinExistence type="inferred from homology"/>
<reference evidence="13" key="4">
    <citation type="submission" date="2025-09" db="UniProtKB">
        <authorList>
            <consortium name="Ensembl"/>
        </authorList>
    </citation>
    <scope>IDENTIFICATION</scope>
</reference>
<dbReference type="Pfam" id="PF10590">
    <property type="entry name" value="PNP_phzG_C"/>
    <property type="match status" value="1"/>
</dbReference>
<evidence type="ECO:0000256" key="9">
    <source>
        <dbReference type="ARBA" id="ARBA00023002"/>
    </source>
</evidence>
<dbReference type="PANTHER" id="PTHR10851">
    <property type="entry name" value="PYRIDOXINE-5-PHOSPHATE OXIDASE"/>
    <property type="match status" value="1"/>
</dbReference>
<dbReference type="FunFam" id="2.30.110.10:FF:000014">
    <property type="entry name" value="Pyridoxine/pyridoxamine 5'-phosphate oxidase"/>
    <property type="match status" value="1"/>
</dbReference>
<evidence type="ECO:0000256" key="8">
    <source>
        <dbReference type="ARBA" id="ARBA00022643"/>
    </source>
</evidence>
<dbReference type="AlphaFoldDB" id="F6RT01"/>
<dbReference type="NCBIfam" id="TIGR00558">
    <property type="entry name" value="pdxH"/>
    <property type="match status" value="1"/>
</dbReference>
<dbReference type="STRING" id="7719.ENSCINP00000011903"/>
<dbReference type="InterPro" id="IPR011576">
    <property type="entry name" value="Pyridox_Oxase_N"/>
</dbReference>
<keyword evidence="8" id="KW-0288">FMN</keyword>
<reference evidence="13" key="2">
    <citation type="journal article" date="2008" name="Genome Biol.">
        <title>Improved genome assembly and evidence-based global gene model set for the chordate Ciona intestinalis: new insight into intron and operon populations.</title>
        <authorList>
            <person name="Satou Y."/>
            <person name="Mineta K."/>
            <person name="Ogasawara M."/>
            <person name="Sasakura Y."/>
            <person name="Shoguchi E."/>
            <person name="Ueno K."/>
            <person name="Yamada L."/>
            <person name="Matsumoto J."/>
            <person name="Wasserscheid J."/>
            <person name="Dewar K."/>
            <person name="Wiley G.B."/>
            <person name="Macmil S.L."/>
            <person name="Roe B.A."/>
            <person name="Zeller R.W."/>
            <person name="Hastings K.E."/>
            <person name="Lemaire P."/>
            <person name="Lindquist E."/>
            <person name="Endo T."/>
            <person name="Hotta K."/>
            <person name="Inaba K."/>
        </authorList>
    </citation>
    <scope>NUCLEOTIDE SEQUENCE [LARGE SCALE GENOMIC DNA]</scope>
    <source>
        <strain evidence="13">wild type</strain>
    </source>
</reference>
<reference evidence="13" key="3">
    <citation type="submission" date="2025-08" db="UniProtKB">
        <authorList>
            <consortium name="Ensembl"/>
        </authorList>
    </citation>
    <scope>IDENTIFICATION</scope>
</reference>
<dbReference type="GeneTree" id="ENSGT00390000011219"/>
<dbReference type="UniPathway" id="UPA01068">
    <property type="reaction ID" value="UER00304"/>
</dbReference>
<dbReference type="HOGENOM" id="CLU_032263_2_1_1"/>
<evidence type="ECO:0000313" key="14">
    <source>
        <dbReference type="Proteomes" id="UP000008144"/>
    </source>
</evidence>